<accession>C8NHQ7</accession>
<protein>
    <submittedName>
        <fullName evidence="1">Uncharacterized protein</fullName>
    </submittedName>
</protein>
<sequence>MWSANDIERTKEVLSKELPMMCTVKRIRKETVSPFPLFAKNEK</sequence>
<keyword evidence="2" id="KW-1185">Reference proteome</keyword>
<reference evidence="1 2" key="1">
    <citation type="submission" date="2009-08" db="EMBL/GenBank/DDBJ databases">
        <authorList>
            <person name="Muzny D."/>
            <person name="Qin X."/>
            <person name="Deng J."/>
            <person name="Jiang H."/>
            <person name="Liu Y."/>
            <person name="Qu J."/>
            <person name="Song X.-Z."/>
            <person name="Zhang L."/>
            <person name="Thornton R."/>
            <person name="Coyle M."/>
            <person name="Francisco L."/>
            <person name="Jackson L."/>
            <person name="Javaid M."/>
            <person name="Korchina V."/>
            <person name="Kovar C."/>
            <person name="Mata R."/>
            <person name="Mathew T."/>
            <person name="Ngo R."/>
            <person name="Nguyen L."/>
            <person name="Nguyen N."/>
            <person name="Okwuonu G."/>
            <person name="Ongeri F."/>
            <person name="Pham C."/>
            <person name="Simmons D."/>
            <person name="Wilczek-Boney K."/>
            <person name="Hale W."/>
            <person name="Jakkamsetti A."/>
            <person name="Pham P."/>
            <person name="Ruth R."/>
            <person name="San Lucas F."/>
            <person name="Warren J."/>
            <person name="Zhang J."/>
            <person name="Zhao Z."/>
            <person name="Zhou C."/>
            <person name="Zhu D."/>
            <person name="Lee S."/>
            <person name="Bess C."/>
            <person name="Blankenburg K."/>
            <person name="Forbes L."/>
            <person name="Fu Q."/>
            <person name="Gubbala S."/>
            <person name="Hirani K."/>
            <person name="Jayaseelan J.C."/>
            <person name="Lara F."/>
            <person name="Munidasa M."/>
            <person name="Palculict T."/>
            <person name="Patil S."/>
            <person name="Pu L.-L."/>
            <person name="Saada N."/>
            <person name="Tang L."/>
            <person name="Weissenberger G."/>
            <person name="Zhu Y."/>
            <person name="Hemphill L."/>
            <person name="Shang Y."/>
            <person name="Youmans B."/>
            <person name="Ayvaz T."/>
            <person name="Ross M."/>
            <person name="Santibanez J."/>
            <person name="Aqrawi P."/>
            <person name="Gross S."/>
            <person name="Joshi V."/>
            <person name="Fowler G."/>
            <person name="Nazareth L."/>
            <person name="Reid J."/>
            <person name="Worley K."/>
            <person name="Petrosino J."/>
            <person name="Highlander S."/>
            <person name="Gibbs R."/>
        </authorList>
    </citation>
    <scope>NUCLEOTIDE SEQUENCE [LARGE SCALE GENOMIC DNA]</scope>
    <source>
        <strain evidence="1 2">ATCC 49175</strain>
    </source>
</reference>
<dbReference type="HOGENOM" id="CLU_3234210_0_0_9"/>
<dbReference type="EMBL" id="ACKZ01000021">
    <property type="protein sequence ID" value="EEW36720.1"/>
    <property type="molecule type" value="Genomic_DNA"/>
</dbReference>
<name>C8NHQ7_9LACT</name>
<dbReference type="AlphaFoldDB" id="C8NHQ7"/>
<dbReference type="STRING" id="638301.HMPREF0444_1452"/>
<organism evidence="1 2">
    <name type="scientific">Granulicatella adiacens ATCC 49175</name>
    <dbReference type="NCBI Taxonomy" id="638301"/>
    <lineage>
        <taxon>Bacteria</taxon>
        <taxon>Bacillati</taxon>
        <taxon>Bacillota</taxon>
        <taxon>Bacilli</taxon>
        <taxon>Lactobacillales</taxon>
        <taxon>Carnobacteriaceae</taxon>
        <taxon>Granulicatella</taxon>
    </lineage>
</organism>
<proteinExistence type="predicted"/>
<gene>
    <name evidence="1" type="ORF">HMPREF0444_1452</name>
</gene>
<dbReference type="Proteomes" id="UP000005926">
    <property type="component" value="Unassembled WGS sequence"/>
</dbReference>
<comment type="caution">
    <text evidence="1">The sequence shown here is derived from an EMBL/GenBank/DDBJ whole genome shotgun (WGS) entry which is preliminary data.</text>
</comment>
<evidence type="ECO:0000313" key="2">
    <source>
        <dbReference type="Proteomes" id="UP000005926"/>
    </source>
</evidence>
<evidence type="ECO:0000313" key="1">
    <source>
        <dbReference type="EMBL" id="EEW36720.1"/>
    </source>
</evidence>